<evidence type="ECO:0000313" key="2">
    <source>
        <dbReference type="Proteomes" id="UP001295794"/>
    </source>
</evidence>
<proteinExistence type="predicted"/>
<reference evidence="1" key="1">
    <citation type="submission" date="2023-11" db="EMBL/GenBank/DDBJ databases">
        <authorList>
            <person name="De Vega J J."/>
            <person name="De Vega J J."/>
        </authorList>
    </citation>
    <scope>NUCLEOTIDE SEQUENCE</scope>
</reference>
<dbReference type="AlphaFoldDB" id="A0AAD2K2I3"/>
<protein>
    <submittedName>
        <fullName evidence="1">Uncharacterized protein</fullName>
    </submittedName>
</protein>
<sequence length="65" mass="7401">MSSRVTPSKAILHLLIQDNQHNEIVLLRTQPNTALIFSPKQTRRDVPLRVDDVFASKISNSGRYI</sequence>
<organism evidence="1 2">
    <name type="scientific">Mycena citricolor</name>
    <dbReference type="NCBI Taxonomy" id="2018698"/>
    <lineage>
        <taxon>Eukaryota</taxon>
        <taxon>Fungi</taxon>
        <taxon>Dikarya</taxon>
        <taxon>Basidiomycota</taxon>
        <taxon>Agaricomycotina</taxon>
        <taxon>Agaricomycetes</taxon>
        <taxon>Agaricomycetidae</taxon>
        <taxon>Agaricales</taxon>
        <taxon>Marasmiineae</taxon>
        <taxon>Mycenaceae</taxon>
        <taxon>Mycena</taxon>
    </lineage>
</organism>
<accession>A0AAD2K2I3</accession>
<keyword evidence="2" id="KW-1185">Reference proteome</keyword>
<comment type="caution">
    <text evidence="1">The sequence shown here is derived from an EMBL/GenBank/DDBJ whole genome shotgun (WGS) entry which is preliminary data.</text>
</comment>
<dbReference type="Proteomes" id="UP001295794">
    <property type="component" value="Unassembled WGS sequence"/>
</dbReference>
<dbReference type="EMBL" id="CAVNYO010000405">
    <property type="protein sequence ID" value="CAK5275262.1"/>
    <property type="molecule type" value="Genomic_DNA"/>
</dbReference>
<evidence type="ECO:0000313" key="1">
    <source>
        <dbReference type="EMBL" id="CAK5275262.1"/>
    </source>
</evidence>
<name>A0AAD2K2I3_9AGAR</name>
<gene>
    <name evidence="1" type="ORF">MYCIT1_LOCUS22927</name>
</gene>